<evidence type="ECO:0000259" key="1">
    <source>
        <dbReference type="Pfam" id="PF01636"/>
    </source>
</evidence>
<dbReference type="Gene3D" id="3.90.1200.10">
    <property type="match status" value="1"/>
</dbReference>
<dbReference type="Proteomes" id="UP000664096">
    <property type="component" value="Unassembled WGS sequence"/>
</dbReference>
<gene>
    <name evidence="2" type="ORF">JF539_24645</name>
</gene>
<sequence>MSNRVFRLEAEKGVFFLRLPEACAAGGIDRNTEARNLAQAATLGLGVPPLFCRPETGILLTAAIQDLVQHGGPDFPRALGEALGKLHGSRCAFAGRLDPDEVYAAQSAALQGNAAFRQDVIDLDRAFRALEESGQSRAQTRLVPSHGDLSPGNCLLTRDRLWLIDWEFSAMTEPAWDIAYAIQENGFCETREAAFLEGYRAAGAAGLCPDPGRLNIMKAKCDAVSALWALEQVAKGREEQSFLAFARERKIRALARL</sequence>
<dbReference type="AlphaFoldDB" id="A0A939EJQ1"/>
<dbReference type="CDD" id="cd05151">
    <property type="entry name" value="ChoK-like"/>
    <property type="match status" value="1"/>
</dbReference>
<dbReference type="InterPro" id="IPR002575">
    <property type="entry name" value="Aminoglycoside_PTrfase"/>
</dbReference>
<dbReference type="Pfam" id="PF01636">
    <property type="entry name" value="APH"/>
    <property type="match status" value="1"/>
</dbReference>
<evidence type="ECO:0000313" key="2">
    <source>
        <dbReference type="EMBL" id="MBN9673568.1"/>
    </source>
</evidence>
<comment type="caution">
    <text evidence="2">The sequence shown here is derived from an EMBL/GenBank/DDBJ whole genome shotgun (WGS) entry which is preliminary data.</text>
</comment>
<protein>
    <submittedName>
        <fullName evidence="2">Phosphotransferase family protein</fullName>
    </submittedName>
</protein>
<feature type="domain" description="Aminoglycoside phosphotransferase" evidence="1">
    <location>
        <begin position="2"/>
        <end position="211"/>
    </location>
</feature>
<name>A0A939EJQ1_9HYPH</name>
<evidence type="ECO:0000313" key="3">
    <source>
        <dbReference type="Proteomes" id="UP000664096"/>
    </source>
</evidence>
<organism evidence="2 3">
    <name type="scientific">Roseibium aggregatum</name>
    <dbReference type="NCBI Taxonomy" id="187304"/>
    <lineage>
        <taxon>Bacteria</taxon>
        <taxon>Pseudomonadati</taxon>
        <taxon>Pseudomonadota</taxon>
        <taxon>Alphaproteobacteria</taxon>
        <taxon>Hyphomicrobiales</taxon>
        <taxon>Stappiaceae</taxon>
        <taxon>Roseibium</taxon>
    </lineage>
</organism>
<dbReference type="InterPro" id="IPR011009">
    <property type="entry name" value="Kinase-like_dom_sf"/>
</dbReference>
<reference evidence="2" key="1">
    <citation type="submission" date="2020-12" db="EMBL/GenBank/DDBJ databases">
        <title>Oil enriched cultivation method for isolating marine PHA-producing bacteria.</title>
        <authorList>
            <person name="Zheng W."/>
            <person name="Yu S."/>
            <person name="Huang Y."/>
        </authorList>
    </citation>
    <scope>NUCLEOTIDE SEQUENCE</scope>
    <source>
        <strain evidence="2">SY-2-12</strain>
    </source>
</reference>
<dbReference type="EMBL" id="JAEKJZ010000007">
    <property type="protein sequence ID" value="MBN9673568.1"/>
    <property type="molecule type" value="Genomic_DNA"/>
</dbReference>
<dbReference type="Gene3D" id="3.30.200.20">
    <property type="entry name" value="Phosphorylase Kinase, domain 1"/>
    <property type="match status" value="1"/>
</dbReference>
<proteinExistence type="predicted"/>
<accession>A0A939EJQ1</accession>
<dbReference type="SUPFAM" id="SSF56112">
    <property type="entry name" value="Protein kinase-like (PK-like)"/>
    <property type="match status" value="1"/>
</dbReference>